<keyword evidence="6 10" id="KW-0460">Magnesium</keyword>
<dbReference type="Pfam" id="PF00503">
    <property type="entry name" value="G-alpha"/>
    <property type="match status" value="1"/>
</dbReference>
<evidence type="ECO:0000256" key="7">
    <source>
        <dbReference type="ARBA" id="ARBA00023134"/>
    </source>
</evidence>
<protein>
    <submittedName>
        <fullName evidence="12">Guanine nucleotide-binding protein G(F) subunit alpha isoform X1</fullName>
    </submittedName>
</protein>
<dbReference type="GO" id="GO:0005737">
    <property type="term" value="C:cytoplasm"/>
    <property type="evidence" value="ECO:0007669"/>
    <property type="project" value="TreeGrafter"/>
</dbReference>
<dbReference type="InterPro" id="IPR027417">
    <property type="entry name" value="P-loop_NTPase"/>
</dbReference>
<evidence type="ECO:0000313" key="12">
    <source>
        <dbReference type="RefSeq" id="XP_015043895.2"/>
    </source>
</evidence>
<dbReference type="CDD" id="cd00066">
    <property type="entry name" value="G-alpha"/>
    <property type="match status" value="1"/>
</dbReference>
<dbReference type="InterPro" id="IPR001019">
    <property type="entry name" value="Gprotein_alpha_su"/>
</dbReference>
<dbReference type="FunFam" id="1.10.400.10:FF:000010">
    <property type="entry name" value="Guanine nucleotide-binding protein alpha-13 subunit"/>
    <property type="match status" value="1"/>
</dbReference>
<dbReference type="GO" id="GO:0001664">
    <property type="term" value="F:G protein-coupled receptor binding"/>
    <property type="evidence" value="ECO:0007669"/>
    <property type="project" value="TreeGrafter"/>
</dbReference>
<feature type="binding site" evidence="10">
    <location>
        <position position="194"/>
    </location>
    <ligand>
        <name>Mg(2+)</name>
        <dbReference type="ChEBI" id="CHEBI:18420"/>
    </ligand>
</feature>
<evidence type="ECO:0000256" key="1">
    <source>
        <dbReference type="ARBA" id="ARBA00003069"/>
    </source>
</evidence>
<reference evidence="12" key="1">
    <citation type="submission" date="2025-08" db="UniProtKB">
        <authorList>
            <consortium name="RefSeq"/>
        </authorList>
    </citation>
    <scope>IDENTIFICATION</scope>
    <source>
        <strain evidence="12">MV-25-SWS-2005</strain>
        <tissue evidence="12">Whole body</tissue>
    </source>
</reference>
<dbReference type="ExpressionAtlas" id="A0A6I8VM96">
    <property type="expression patterns" value="baseline"/>
</dbReference>
<gene>
    <name evidence="12" type="primary">Galphaf</name>
</gene>
<evidence type="ECO:0000256" key="5">
    <source>
        <dbReference type="ARBA" id="ARBA00022741"/>
    </source>
</evidence>
<keyword evidence="7 9" id="KW-0342">GTP-binding</keyword>
<dbReference type="GO" id="GO:0046872">
    <property type="term" value="F:metal ion binding"/>
    <property type="evidence" value="ECO:0007669"/>
    <property type="project" value="UniProtKB-KW"/>
</dbReference>
<dbReference type="RefSeq" id="XP_015043895.2">
    <property type="nucleotide sequence ID" value="XM_015188409.2"/>
</dbReference>
<dbReference type="SUPFAM" id="SSF52540">
    <property type="entry name" value="P-loop containing nucleoside triphosphate hydrolases"/>
    <property type="match status" value="1"/>
</dbReference>
<evidence type="ECO:0000256" key="2">
    <source>
        <dbReference type="ARBA" id="ARBA00005804"/>
    </source>
</evidence>
<evidence type="ECO:0000256" key="9">
    <source>
        <dbReference type="PIRSR" id="PIRSR601019-1"/>
    </source>
</evidence>
<dbReference type="GO" id="GO:0005525">
    <property type="term" value="F:GTP binding"/>
    <property type="evidence" value="ECO:0007669"/>
    <property type="project" value="UniProtKB-KW"/>
</dbReference>
<feature type="binding site" evidence="9">
    <location>
        <position position="371"/>
    </location>
    <ligand>
        <name>GTP</name>
        <dbReference type="ChEBI" id="CHEBI:37565"/>
    </ligand>
</feature>
<feature type="binding site" evidence="9">
    <location>
        <begin position="290"/>
        <end position="293"/>
    </location>
    <ligand>
        <name>GTP</name>
        <dbReference type="ChEBI" id="CHEBI:37565"/>
    </ligand>
</feature>
<feature type="binding site" evidence="9">
    <location>
        <begin position="221"/>
        <end position="225"/>
    </location>
    <ligand>
        <name>GTP</name>
        <dbReference type="ChEBI" id="CHEBI:37565"/>
    </ligand>
</feature>
<dbReference type="Gene3D" id="1.10.400.10">
    <property type="entry name" value="GI Alpha 1, domain 2-like"/>
    <property type="match status" value="1"/>
</dbReference>
<comment type="function">
    <text evidence="1">Guanine nucleotide-binding proteins (G proteins) are involved as modulators or transducers in various transmembrane signaling systems.</text>
</comment>
<keyword evidence="11" id="KW-1185">Reference proteome</keyword>
<comment type="subunit">
    <text evidence="3">G proteins are composed of 3 units; alpha, beta and gamma. The alpha chain contains the guanine nucleotide binding site.</text>
</comment>
<organism evidence="11 12">
    <name type="scientific">Drosophila pseudoobscura pseudoobscura</name>
    <name type="common">Fruit fly</name>
    <dbReference type="NCBI Taxonomy" id="46245"/>
    <lineage>
        <taxon>Eukaryota</taxon>
        <taxon>Metazoa</taxon>
        <taxon>Ecdysozoa</taxon>
        <taxon>Arthropoda</taxon>
        <taxon>Hexapoda</taxon>
        <taxon>Insecta</taxon>
        <taxon>Pterygota</taxon>
        <taxon>Neoptera</taxon>
        <taxon>Endopterygota</taxon>
        <taxon>Diptera</taxon>
        <taxon>Brachycera</taxon>
        <taxon>Muscomorpha</taxon>
        <taxon>Ephydroidea</taxon>
        <taxon>Drosophilidae</taxon>
        <taxon>Drosophila</taxon>
        <taxon>Sophophora</taxon>
    </lineage>
</organism>
<dbReference type="GO" id="GO:0007191">
    <property type="term" value="P:adenylate cyclase-activating dopamine receptor signaling pathway"/>
    <property type="evidence" value="ECO:0007669"/>
    <property type="project" value="TreeGrafter"/>
</dbReference>
<accession>A0A6I8VM96</accession>
<keyword evidence="4 10" id="KW-0479">Metal-binding</keyword>
<feature type="binding site" evidence="9">
    <location>
        <begin position="188"/>
        <end position="194"/>
    </location>
    <ligand>
        <name>GTP</name>
        <dbReference type="ChEBI" id="CHEBI:37565"/>
    </ligand>
</feature>
<comment type="similarity">
    <text evidence="2">Belongs to the G-alpha family.</text>
</comment>
<keyword evidence="5 9" id="KW-0547">Nucleotide-binding</keyword>
<name>A0A6I8VM96_DROPS</name>
<evidence type="ECO:0000256" key="3">
    <source>
        <dbReference type="ARBA" id="ARBA00011356"/>
    </source>
</evidence>
<dbReference type="Proteomes" id="UP000001819">
    <property type="component" value="Chromosome X"/>
</dbReference>
<evidence type="ECO:0000256" key="4">
    <source>
        <dbReference type="ARBA" id="ARBA00022723"/>
    </source>
</evidence>
<dbReference type="InParanoid" id="A0A6I8VM96"/>
<dbReference type="PRINTS" id="PR00318">
    <property type="entry name" value="GPROTEINA"/>
</dbReference>
<evidence type="ECO:0000313" key="11">
    <source>
        <dbReference type="Proteomes" id="UP000001819"/>
    </source>
</evidence>
<dbReference type="Gene3D" id="3.40.50.300">
    <property type="entry name" value="P-loop containing nucleotide triphosphate hydrolases"/>
    <property type="match status" value="1"/>
</dbReference>
<sequence length="399" mass="46688">MNAHLFFGPLRWLRQPSAKQSTAQKEELQVVHNHMIKDMQKRFSDSPVKILLLGTAESGKTTIFKQMRILHINGFTDDERRDRIPEIYQNIHDSIHQLVLQMSLLGLDFGSCTSERSADYILSLPGGAPEYMNEEYCDHVMTLWNDVGIRACYDRSNEFPLLDSAKYFLDNFVRISDCEYIPSTEDILHSRKITTGISQITFRVPVPKSLGGGEQEFRMYDVGGQRDQRNKWIQVFEGIQAVLFLVSCSEFDQNLREDPNQNRLEEALKLFRRVWQNRFLASAGLIVFINKYDIMERKIRAGKHIVDYFPEYEEFCKRPQQDNCFDECDWTKMFIKQKLVDITQEPFKRHSRNNSDLITSERECYYHFTVATDTRCIREVFSDVQKMILSENMAGSGLF</sequence>
<dbReference type="FunFam" id="3.40.50.300:FF:001723">
    <property type="entry name" value="Guanine nucleotide-binding protein G(f) subunit alpha"/>
    <property type="match status" value="1"/>
</dbReference>
<dbReference type="GO" id="GO:0005834">
    <property type="term" value="C:heterotrimeric G-protein complex"/>
    <property type="evidence" value="ECO:0007669"/>
    <property type="project" value="TreeGrafter"/>
</dbReference>
<dbReference type="GO" id="GO:0003924">
    <property type="term" value="F:GTPase activity"/>
    <property type="evidence" value="ECO:0007669"/>
    <property type="project" value="InterPro"/>
</dbReference>
<evidence type="ECO:0000256" key="6">
    <source>
        <dbReference type="ARBA" id="ARBA00022842"/>
    </source>
</evidence>
<keyword evidence="8" id="KW-0807">Transducer</keyword>
<dbReference type="InterPro" id="IPR011025">
    <property type="entry name" value="GproteinA_insert"/>
</dbReference>
<evidence type="ECO:0000256" key="10">
    <source>
        <dbReference type="PIRSR" id="PIRSR601019-2"/>
    </source>
</evidence>
<proteinExistence type="inferred from homology"/>
<dbReference type="GO" id="GO:0007606">
    <property type="term" value="P:sensory perception of chemical stimulus"/>
    <property type="evidence" value="ECO:0007669"/>
    <property type="project" value="TreeGrafter"/>
</dbReference>
<dbReference type="PROSITE" id="PS51882">
    <property type="entry name" value="G_ALPHA"/>
    <property type="match status" value="1"/>
</dbReference>
<feature type="binding site" evidence="9">
    <location>
        <begin position="57"/>
        <end position="62"/>
    </location>
    <ligand>
        <name>GTP</name>
        <dbReference type="ChEBI" id="CHEBI:37565"/>
    </ligand>
</feature>
<dbReference type="PANTHER" id="PTHR10218:SF367">
    <property type="entry name" value="GUANINE NUCLEOTIDE-BINDING PROTEIN G(F) SUBUNIT ALPHA"/>
    <property type="match status" value="1"/>
</dbReference>
<feature type="binding site" evidence="9">
    <location>
        <begin position="163"/>
        <end position="164"/>
    </location>
    <ligand>
        <name>GTP</name>
        <dbReference type="ChEBI" id="CHEBI:37565"/>
    </ligand>
</feature>
<dbReference type="AlphaFoldDB" id="A0A6I8VM96"/>
<dbReference type="PANTHER" id="PTHR10218">
    <property type="entry name" value="GTP-BINDING PROTEIN ALPHA SUBUNIT"/>
    <property type="match status" value="1"/>
</dbReference>
<dbReference type="GO" id="GO:0031683">
    <property type="term" value="F:G-protein beta/gamma-subunit complex binding"/>
    <property type="evidence" value="ECO:0007669"/>
    <property type="project" value="InterPro"/>
</dbReference>
<evidence type="ECO:0000256" key="8">
    <source>
        <dbReference type="ARBA" id="ARBA00023224"/>
    </source>
</evidence>
<dbReference type="SMART" id="SM00275">
    <property type="entry name" value="G_alpha"/>
    <property type="match status" value="1"/>
</dbReference>
<dbReference type="SUPFAM" id="SSF47895">
    <property type="entry name" value="Transducin (alpha subunit), insertion domain"/>
    <property type="match status" value="1"/>
</dbReference>
<feature type="binding site" evidence="10">
    <location>
        <position position="61"/>
    </location>
    <ligand>
        <name>Mg(2+)</name>
        <dbReference type="ChEBI" id="CHEBI:18420"/>
    </ligand>
</feature>